<dbReference type="AlphaFoldDB" id="A0A4R3YMK5"/>
<dbReference type="Pfam" id="PF02753">
    <property type="entry name" value="PapD_C"/>
    <property type="match status" value="1"/>
</dbReference>
<evidence type="ECO:0000256" key="1">
    <source>
        <dbReference type="ARBA" id="ARBA00004418"/>
    </source>
</evidence>
<dbReference type="GO" id="GO:0071555">
    <property type="term" value="P:cell wall organization"/>
    <property type="evidence" value="ECO:0007669"/>
    <property type="project" value="InterPro"/>
</dbReference>
<dbReference type="Pfam" id="PF00345">
    <property type="entry name" value="PapD_N"/>
    <property type="match status" value="1"/>
</dbReference>
<evidence type="ECO:0000259" key="9">
    <source>
        <dbReference type="Pfam" id="PF00345"/>
    </source>
</evidence>
<dbReference type="GO" id="GO:0030288">
    <property type="term" value="C:outer membrane-bounded periplasmic space"/>
    <property type="evidence" value="ECO:0007669"/>
    <property type="project" value="InterPro"/>
</dbReference>
<sequence length="249" mass="27375">MPGYRKLFVLVGIAAFFAFSSLPTWAGVIIGGTRVVFPAKAREVTVRLQNKATDPALVQAWVDNGDERSSPDTADAPFTLSPPIFRMEPGKGHSLRLIHTGEPLPTDKETLFWLNVLEVPPKPKDAAGQNILQFAFRIRIKLFYRPENLAYASVEAPQKLTWTLIREGQEVQLEVTNPTPYHVTFSDVALVSGSQRFAKREAGGGMVSPGEKTRFPIVGVDASAKELTVEFKTINDYGAMVSANAHLTH</sequence>
<evidence type="ECO:0000256" key="5">
    <source>
        <dbReference type="ARBA" id="ARBA00022764"/>
    </source>
</evidence>
<dbReference type="InterPro" id="IPR013783">
    <property type="entry name" value="Ig-like_fold"/>
</dbReference>
<dbReference type="InterPro" id="IPR016148">
    <property type="entry name" value="Pili_assmbl_chaperone_C"/>
</dbReference>
<dbReference type="SUPFAM" id="SSF49584">
    <property type="entry name" value="Periplasmic chaperone C-domain"/>
    <property type="match status" value="1"/>
</dbReference>
<dbReference type="Proteomes" id="UP000295645">
    <property type="component" value="Unassembled WGS sequence"/>
</dbReference>
<evidence type="ECO:0000256" key="6">
    <source>
        <dbReference type="ARBA" id="ARBA00023186"/>
    </source>
</evidence>
<evidence type="ECO:0000256" key="2">
    <source>
        <dbReference type="ARBA" id="ARBA00007399"/>
    </source>
</evidence>
<keyword evidence="7" id="KW-0393">Immunoglobulin domain</keyword>
<dbReference type="InterPro" id="IPR016147">
    <property type="entry name" value="Pili_assmbl_chaperone_N"/>
</dbReference>
<dbReference type="PROSITE" id="PS00635">
    <property type="entry name" value="PILI_CHAPERONE"/>
    <property type="match status" value="1"/>
</dbReference>
<organism evidence="11 12">
    <name type="scientific">Luteibacter rhizovicinus</name>
    <dbReference type="NCBI Taxonomy" id="242606"/>
    <lineage>
        <taxon>Bacteria</taxon>
        <taxon>Pseudomonadati</taxon>
        <taxon>Pseudomonadota</taxon>
        <taxon>Gammaproteobacteria</taxon>
        <taxon>Lysobacterales</taxon>
        <taxon>Rhodanobacteraceae</taxon>
        <taxon>Luteibacter</taxon>
    </lineage>
</organism>
<protein>
    <submittedName>
        <fullName evidence="11">Chaperone protein EcpD</fullName>
    </submittedName>
</protein>
<dbReference type="PRINTS" id="PR00969">
    <property type="entry name" value="CHAPERONPILI"/>
</dbReference>
<evidence type="ECO:0000256" key="3">
    <source>
        <dbReference type="ARBA" id="ARBA00022558"/>
    </source>
</evidence>
<name>A0A4R3YMK5_9GAMM</name>
<keyword evidence="3" id="KW-1029">Fimbrium biogenesis</keyword>
<evidence type="ECO:0000313" key="11">
    <source>
        <dbReference type="EMBL" id="TCV93867.1"/>
    </source>
</evidence>
<dbReference type="InterPro" id="IPR008962">
    <property type="entry name" value="PapD-like_sf"/>
</dbReference>
<evidence type="ECO:0000256" key="8">
    <source>
        <dbReference type="RuleBase" id="RU003918"/>
    </source>
</evidence>
<dbReference type="RefSeq" id="WP_132144003.1">
    <property type="nucleotide sequence ID" value="NZ_SMCS01000004.1"/>
</dbReference>
<keyword evidence="5" id="KW-0574">Periplasm</keyword>
<keyword evidence="4" id="KW-0732">Signal</keyword>
<dbReference type="Gene3D" id="2.60.40.10">
    <property type="entry name" value="Immunoglobulins"/>
    <property type="match status" value="2"/>
</dbReference>
<dbReference type="FunFam" id="2.60.40.10:FF:000458">
    <property type="entry name" value="Molecular chaperone FimC"/>
    <property type="match status" value="1"/>
</dbReference>
<feature type="domain" description="Pili assembly chaperone N-terminal" evidence="9">
    <location>
        <begin position="27"/>
        <end position="149"/>
    </location>
</feature>
<evidence type="ECO:0000313" key="12">
    <source>
        <dbReference type="Proteomes" id="UP000295645"/>
    </source>
</evidence>
<dbReference type="OrthoDB" id="9131059at2"/>
<comment type="subcellular location">
    <subcellularLocation>
        <location evidence="1 8">Periplasm</location>
    </subcellularLocation>
</comment>
<keyword evidence="6 8" id="KW-0143">Chaperone</keyword>
<evidence type="ECO:0000256" key="7">
    <source>
        <dbReference type="ARBA" id="ARBA00023319"/>
    </source>
</evidence>
<comment type="similarity">
    <text evidence="2 8">Belongs to the periplasmic pilus chaperone family.</text>
</comment>
<dbReference type="PANTHER" id="PTHR30251:SF2">
    <property type="entry name" value="FIMBRIAL CHAPERONE YADV-RELATED"/>
    <property type="match status" value="1"/>
</dbReference>
<comment type="caution">
    <text evidence="11">The sequence shown here is derived from an EMBL/GenBank/DDBJ whole genome shotgun (WGS) entry which is preliminary data.</text>
</comment>
<gene>
    <name evidence="11" type="ORF">EC912_10461</name>
</gene>
<dbReference type="InterPro" id="IPR018046">
    <property type="entry name" value="Pili_assmbl_chaperone_CS"/>
</dbReference>
<dbReference type="InterPro" id="IPR036316">
    <property type="entry name" value="Pili_assmbl_chap_C_dom_sf"/>
</dbReference>
<dbReference type="InterPro" id="IPR001829">
    <property type="entry name" value="Pili_assmbl_chaperone_bac"/>
</dbReference>
<keyword evidence="12" id="KW-1185">Reference proteome</keyword>
<dbReference type="EMBL" id="SMCS01000004">
    <property type="protein sequence ID" value="TCV93867.1"/>
    <property type="molecule type" value="Genomic_DNA"/>
</dbReference>
<reference evidence="11 12" key="1">
    <citation type="submission" date="2019-03" db="EMBL/GenBank/DDBJ databases">
        <title>Above-ground endophytic microbial communities from plants in different locations in the United States.</title>
        <authorList>
            <person name="Frank C."/>
        </authorList>
    </citation>
    <scope>NUCLEOTIDE SEQUENCE [LARGE SCALE GENOMIC DNA]</scope>
    <source>
        <strain evidence="11 12">LP_13_YM</strain>
    </source>
</reference>
<evidence type="ECO:0000259" key="10">
    <source>
        <dbReference type="Pfam" id="PF02753"/>
    </source>
</evidence>
<feature type="domain" description="Pili assembly chaperone C-terminal" evidence="10">
    <location>
        <begin position="175"/>
        <end position="240"/>
    </location>
</feature>
<dbReference type="SUPFAM" id="SSF49354">
    <property type="entry name" value="PapD-like"/>
    <property type="match status" value="1"/>
</dbReference>
<accession>A0A4R3YMK5</accession>
<dbReference type="InterPro" id="IPR050643">
    <property type="entry name" value="Periplasmic_pilus_chap"/>
</dbReference>
<dbReference type="PANTHER" id="PTHR30251">
    <property type="entry name" value="PILUS ASSEMBLY CHAPERONE"/>
    <property type="match status" value="1"/>
</dbReference>
<proteinExistence type="inferred from homology"/>
<evidence type="ECO:0000256" key="4">
    <source>
        <dbReference type="ARBA" id="ARBA00022729"/>
    </source>
</evidence>